<comment type="caution">
    <text evidence="1">The sequence shown here is derived from an EMBL/GenBank/DDBJ whole genome shotgun (WGS) entry which is preliminary data.</text>
</comment>
<name>A0A2U1SS52_METSR</name>
<evidence type="ECO:0000313" key="1">
    <source>
        <dbReference type="EMBL" id="PWB94446.1"/>
    </source>
</evidence>
<protein>
    <submittedName>
        <fullName evidence="1">Uncharacterized protein</fullName>
    </submittedName>
</protein>
<sequence length="76" mass="8417">MTLSRNIADDIPDVGTRGLGRDAEAKSAISKKLRARRRAFRMRGLNVRAARSALPVSLPLPSRRNCEATKNAKSWL</sequence>
<evidence type="ECO:0000313" key="2">
    <source>
        <dbReference type="Proteomes" id="UP000245137"/>
    </source>
</evidence>
<proteinExistence type="predicted"/>
<dbReference type="EMBL" id="PUIV01000008">
    <property type="protein sequence ID" value="PWB94446.1"/>
    <property type="molecule type" value="Genomic_DNA"/>
</dbReference>
<keyword evidence="2" id="KW-1185">Reference proteome</keyword>
<organism evidence="1 2">
    <name type="scientific">Methylosinus sporium</name>
    <dbReference type="NCBI Taxonomy" id="428"/>
    <lineage>
        <taxon>Bacteria</taxon>
        <taxon>Pseudomonadati</taxon>
        <taxon>Pseudomonadota</taxon>
        <taxon>Alphaproteobacteria</taxon>
        <taxon>Hyphomicrobiales</taxon>
        <taxon>Methylocystaceae</taxon>
        <taxon>Methylosinus</taxon>
    </lineage>
</organism>
<reference evidence="1 2" key="1">
    <citation type="journal article" date="2018" name="Appl. Microbiol. Biotechnol.">
        <title>Co-cultivation of the strictly anaerobic methanogen Methanosarcina barkeri with aerobic methanotrophs in an oxygen-limited membrane bioreactor.</title>
        <authorList>
            <person name="In 't Zandt M.H."/>
            <person name="van den Bosch T.J.M."/>
            <person name="Rijkers R."/>
            <person name="van Kessel M.A.H.J."/>
            <person name="Jetten M.S.M."/>
            <person name="Welte C.U."/>
        </authorList>
    </citation>
    <scope>NUCLEOTIDE SEQUENCE [LARGE SCALE GENOMIC DNA]</scope>
    <source>
        <strain evidence="1 2">DSM 17706</strain>
    </source>
</reference>
<dbReference type="AlphaFoldDB" id="A0A2U1SS52"/>
<gene>
    <name evidence="1" type="ORF">C5689_07950</name>
</gene>
<accession>A0A2U1SS52</accession>
<dbReference type="Proteomes" id="UP000245137">
    <property type="component" value="Unassembled WGS sequence"/>
</dbReference>